<evidence type="ECO:0000256" key="3">
    <source>
        <dbReference type="ARBA" id="ARBA00023157"/>
    </source>
</evidence>
<evidence type="ECO:0000259" key="5">
    <source>
        <dbReference type="PROSITE" id="PS51352"/>
    </source>
</evidence>
<dbReference type="EMBL" id="CP039396">
    <property type="protein sequence ID" value="QCD41422.1"/>
    <property type="molecule type" value="Genomic_DNA"/>
</dbReference>
<dbReference type="PANTHER" id="PTHR42852">
    <property type="entry name" value="THIOL:DISULFIDE INTERCHANGE PROTEIN DSBE"/>
    <property type="match status" value="1"/>
</dbReference>
<dbReference type="PROSITE" id="PS51352">
    <property type="entry name" value="THIOREDOXIN_2"/>
    <property type="match status" value="1"/>
</dbReference>
<keyword evidence="4" id="KW-0676">Redox-active center</keyword>
<dbReference type="Proteomes" id="UP000297149">
    <property type="component" value="Chromosome"/>
</dbReference>
<dbReference type="GO" id="GO:0016209">
    <property type="term" value="F:antioxidant activity"/>
    <property type="evidence" value="ECO:0007669"/>
    <property type="project" value="InterPro"/>
</dbReference>
<evidence type="ECO:0000256" key="2">
    <source>
        <dbReference type="ARBA" id="ARBA00022748"/>
    </source>
</evidence>
<dbReference type="PROSITE" id="PS51257">
    <property type="entry name" value="PROKAR_LIPOPROTEIN"/>
    <property type="match status" value="1"/>
</dbReference>
<feature type="domain" description="Thioredoxin" evidence="5">
    <location>
        <begin position="204"/>
        <end position="343"/>
    </location>
</feature>
<dbReference type="RefSeq" id="WP_136414094.1">
    <property type="nucleotide sequence ID" value="NZ_CP039396.1"/>
</dbReference>
<dbReference type="InterPro" id="IPR000866">
    <property type="entry name" value="AhpC/TSA"/>
</dbReference>
<dbReference type="Pfam" id="PF00578">
    <property type="entry name" value="AhpC-TSA"/>
    <property type="match status" value="1"/>
</dbReference>
<evidence type="ECO:0000313" key="7">
    <source>
        <dbReference type="Proteomes" id="UP000297149"/>
    </source>
</evidence>
<dbReference type="SUPFAM" id="SSF52833">
    <property type="entry name" value="Thioredoxin-like"/>
    <property type="match status" value="1"/>
</dbReference>
<evidence type="ECO:0000256" key="1">
    <source>
        <dbReference type="ARBA" id="ARBA00004196"/>
    </source>
</evidence>
<dbReference type="InterPro" id="IPR025380">
    <property type="entry name" value="DUF4369"/>
</dbReference>
<dbReference type="GO" id="GO:0016491">
    <property type="term" value="F:oxidoreductase activity"/>
    <property type="evidence" value="ECO:0007669"/>
    <property type="project" value="InterPro"/>
</dbReference>
<dbReference type="GO" id="GO:0030313">
    <property type="term" value="C:cell envelope"/>
    <property type="evidence" value="ECO:0007669"/>
    <property type="project" value="UniProtKB-SubCell"/>
</dbReference>
<dbReference type="InterPro" id="IPR036249">
    <property type="entry name" value="Thioredoxin-like_sf"/>
</dbReference>
<dbReference type="InterPro" id="IPR050553">
    <property type="entry name" value="Thioredoxin_ResA/DsbE_sf"/>
</dbReference>
<dbReference type="AlphaFoldDB" id="A0A4P7W103"/>
<reference evidence="7" key="1">
    <citation type="submission" date="2019-02" db="EMBL/GenBank/DDBJ databases">
        <title>Isolation and identification of novel species under the genus Muribaculum.</title>
        <authorList>
            <person name="Miyake S."/>
            <person name="Ding Y."/>
            <person name="Low A."/>
            <person name="Soh M."/>
            <person name="Seedorf H."/>
        </authorList>
    </citation>
    <scope>NUCLEOTIDE SEQUENCE [LARGE SCALE GENOMIC DNA]</scope>
    <source>
        <strain evidence="7">H5</strain>
    </source>
</reference>
<evidence type="ECO:0000313" key="6">
    <source>
        <dbReference type="EMBL" id="QCD41422.1"/>
    </source>
</evidence>
<gene>
    <name evidence="6" type="ORF">E7747_03300</name>
</gene>
<dbReference type="Gene3D" id="3.40.30.10">
    <property type="entry name" value="Glutaredoxin"/>
    <property type="match status" value="1"/>
</dbReference>
<keyword evidence="3" id="KW-1015">Disulfide bond</keyword>
<dbReference type="CDD" id="cd02966">
    <property type="entry name" value="TlpA_like_family"/>
    <property type="match status" value="1"/>
</dbReference>
<accession>A0A4P7W103</accession>
<keyword evidence="2" id="KW-0201">Cytochrome c-type biogenesis</keyword>
<organism evidence="6 7">
    <name type="scientific">Duncaniella dubosii</name>
    <dbReference type="NCBI Taxonomy" id="2518971"/>
    <lineage>
        <taxon>Bacteria</taxon>
        <taxon>Pseudomonadati</taxon>
        <taxon>Bacteroidota</taxon>
        <taxon>Bacteroidia</taxon>
        <taxon>Bacteroidales</taxon>
        <taxon>Muribaculaceae</taxon>
        <taxon>Duncaniella</taxon>
    </lineage>
</organism>
<dbReference type="KEGG" id="ddb:E7747_03300"/>
<dbReference type="PANTHER" id="PTHR42852:SF6">
    <property type="entry name" value="THIOL:DISULFIDE INTERCHANGE PROTEIN DSBE"/>
    <property type="match status" value="1"/>
</dbReference>
<evidence type="ECO:0000256" key="4">
    <source>
        <dbReference type="ARBA" id="ARBA00023284"/>
    </source>
</evidence>
<dbReference type="Pfam" id="PF14289">
    <property type="entry name" value="DUF4369"/>
    <property type="match status" value="1"/>
</dbReference>
<comment type="subcellular location">
    <subcellularLocation>
        <location evidence="1">Cell envelope</location>
    </subcellularLocation>
</comment>
<sequence length="343" mass="38591">MKRSLFYAAGMLMLASCSQDSKSSYVVTVNTDENLNDKTAYIIDFDTEEKLDSAVVAGGVATFTGKIDAPRLVALSIDGKGFGDFYLEADSILVENGAVEGGELNAKNQAYWTERMAAIEEFRNLPDSVQQSRYEEFQTRINDAEDKLREENMDNPLGYYYFVYGPARRMNLAQLDSAIAAHPSLGEYKRIQKMRQAFINQEETSEGKMFKDFEVTYNDSTFRLSDYVGKGKYVLVDFWASWCGPCIRQTAVIKDLYKEYGPKGLEVIGVAVWDKPEDTLKGIESHELPWKNILNAQSIPTEIYGIQGIPCIILFGPDGKIISRDKQNDDLRNDVAKAMEPAK</sequence>
<dbReference type="GO" id="GO:0017004">
    <property type="term" value="P:cytochrome complex assembly"/>
    <property type="evidence" value="ECO:0007669"/>
    <property type="project" value="UniProtKB-KW"/>
</dbReference>
<dbReference type="InterPro" id="IPR013766">
    <property type="entry name" value="Thioredoxin_domain"/>
</dbReference>
<protein>
    <submittedName>
        <fullName evidence="6">Redoxin domain-containing protein</fullName>
    </submittedName>
</protein>
<keyword evidence="7" id="KW-1185">Reference proteome</keyword>
<name>A0A4P7W103_9BACT</name>
<proteinExistence type="predicted"/>